<evidence type="ECO:0000313" key="3">
    <source>
        <dbReference type="EMBL" id="KAA6406798.1"/>
    </source>
</evidence>
<feature type="region of interest" description="Disordered" evidence="2">
    <location>
        <begin position="511"/>
        <end position="576"/>
    </location>
</feature>
<dbReference type="Proteomes" id="UP000324767">
    <property type="component" value="Unassembled WGS sequence"/>
</dbReference>
<feature type="coiled-coil region" evidence="1">
    <location>
        <begin position="98"/>
        <end position="139"/>
    </location>
</feature>
<proteinExistence type="predicted"/>
<evidence type="ECO:0000256" key="2">
    <source>
        <dbReference type="SAM" id="MobiDB-lite"/>
    </source>
</evidence>
<dbReference type="EMBL" id="VXIT01000023">
    <property type="protein sequence ID" value="KAA6406798.1"/>
    <property type="molecule type" value="Genomic_DNA"/>
</dbReference>
<evidence type="ECO:0000313" key="4">
    <source>
        <dbReference type="Proteomes" id="UP000324767"/>
    </source>
</evidence>
<protein>
    <submittedName>
        <fullName evidence="3">Uncharacterized protein</fullName>
    </submittedName>
</protein>
<feature type="compositionally biased region" description="Basic residues" evidence="2">
    <location>
        <begin position="9"/>
        <end position="18"/>
    </location>
</feature>
<feature type="region of interest" description="Disordered" evidence="2">
    <location>
        <begin position="1"/>
        <end position="74"/>
    </location>
</feature>
<feature type="compositionally biased region" description="Basic and acidic residues" evidence="2">
    <location>
        <begin position="523"/>
        <end position="562"/>
    </location>
</feature>
<dbReference type="AlphaFoldDB" id="A0A5M8PCX9"/>
<evidence type="ECO:0000256" key="1">
    <source>
        <dbReference type="SAM" id="Coils"/>
    </source>
</evidence>
<gene>
    <name evidence="3" type="ORF">FRX48_09522</name>
</gene>
<sequence length="576" mass="65538">MPKSVKSSKSGKGHRKPLRPGDEEENYSATPPSNELAQMMPAASRQNSFNAPPREADRRSETPRPGPERTNSLPMQFSALGRLNENEHLPEDKEGGGLDAATELNHFLTKQLNDVRERARGLQEERDAHTQRISELQLRLISEMDRNSRIKELANQMQYTIESKELFVGPQSSDDEILSDFRSILDEVRTWSIKFACESPISLDNLPVSVVTAFQRLAPACPDLRRLLSNRKHRRLFVRGWVSLGLADWLFRCLPSDHHSGSRCEDGWLDTETAHGVFLVERMLVNADRRTVSHRDLNDWRALTTTLLSRLDSPSSTTEAVQAYIKSCSRYILTPIAGWTVETNQQKLEDELLGILSGTLKLSQKLRCQRACWSVRHLGAAPRVSLPPQQPGPFMVLDARAMRDINGDEYDDVPGRRDALGRIVDLVIGPGLYKRGNTNGQGFDTETCMERSEVKCRESWSEGHRDVKLASPLPITEIPESGLFSEPQPMERMELGLSRVGEPLQYLQSFQPLQHLQPPPSPERLERRRPSERSDDHRSDRSDGHRSERPDRNRPERSDGRRRVSHMKQTSEQDKF</sequence>
<feature type="compositionally biased region" description="Polar residues" evidence="2">
    <location>
        <begin position="27"/>
        <end position="36"/>
    </location>
</feature>
<name>A0A5M8PCX9_9LECA</name>
<accession>A0A5M8PCX9</accession>
<comment type="caution">
    <text evidence="3">The sequence shown here is derived from an EMBL/GenBank/DDBJ whole genome shotgun (WGS) entry which is preliminary data.</text>
</comment>
<keyword evidence="1" id="KW-0175">Coiled coil</keyword>
<organism evidence="3 4">
    <name type="scientific">Lasallia pustulata</name>
    <dbReference type="NCBI Taxonomy" id="136370"/>
    <lineage>
        <taxon>Eukaryota</taxon>
        <taxon>Fungi</taxon>
        <taxon>Dikarya</taxon>
        <taxon>Ascomycota</taxon>
        <taxon>Pezizomycotina</taxon>
        <taxon>Lecanoromycetes</taxon>
        <taxon>OSLEUM clade</taxon>
        <taxon>Umbilicariomycetidae</taxon>
        <taxon>Umbilicariales</taxon>
        <taxon>Umbilicariaceae</taxon>
        <taxon>Lasallia</taxon>
    </lineage>
</organism>
<dbReference type="OrthoDB" id="5213630at2759"/>
<reference evidence="3 4" key="1">
    <citation type="submission" date="2019-09" db="EMBL/GenBank/DDBJ databases">
        <title>The hologenome of the rock-dwelling lichen Lasallia pustulata.</title>
        <authorList>
            <person name="Greshake Tzovaras B."/>
            <person name="Segers F."/>
            <person name="Bicker A."/>
            <person name="Dal Grande F."/>
            <person name="Otte J."/>
            <person name="Hankeln T."/>
            <person name="Schmitt I."/>
            <person name="Ebersberger I."/>
        </authorList>
    </citation>
    <scope>NUCLEOTIDE SEQUENCE [LARGE SCALE GENOMIC DNA]</scope>
    <source>
        <strain evidence="3">A1-1</strain>
    </source>
</reference>